<keyword evidence="3" id="KW-1185">Reference proteome</keyword>
<evidence type="ECO:0000259" key="1">
    <source>
        <dbReference type="PROSITE" id="PS51186"/>
    </source>
</evidence>
<dbReference type="InterPro" id="IPR016181">
    <property type="entry name" value="Acyl_CoA_acyltransferase"/>
</dbReference>
<dbReference type="Proteomes" id="UP001231915">
    <property type="component" value="Unassembled WGS sequence"/>
</dbReference>
<dbReference type="RefSeq" id="WP_284138249.1">
    <property type="nucleotide sequence ID" value="NZ_JASJUT010000010.1"/>
</dbReference>
<comment type="caution">
    <text evidence="2">The sequence shown here is derived from an EMBL/GenBank/DDBJ whole genome shotgun (WGS) entry which is preliminary data.</text>
</comment>
<dbReference type="PROSITE" id="PS51186">
    <property type="entry name" value="GNAT"/>
    <property type="match status" value="1"/>
</dbReference>
<dbReference type="Gene3D" id="3.40.630.30">
    <property type="match status" value="1"/>
</dbReference>
<evidence type="ECO:0000313" key="2">
    <source>
        <dbReference type="EMBL" id="MDK2597335.1"/>
    </source>
</evidence>
<protein>
    <submittedName>
        <fullName evidence="2">GNAT family N-acetyltransferase</fullName>
    </submittedName>
</protein>
<name>A0ABT7EQT4_9GAMM</name>
<gene>
    <name evidence="2" type="ORF">QNM18_19960</name>
</gene>
<organism evidence="2 3">
    <name type="scientific">Pseudoalteromonas obscura</name>
    <dbReference type="NCBI Taxonomy" id="3048491"/>
    <lineage>
        <taxon>Bacteria</taxon>
        <taxon>Pseudomonadati</taxon>
        <taxon>Pseudomonadota</taxon>
        <taxon>Gammaproteobacteria</taxon>
        <taxon>Alteromonadales</taxon>
        <taxon>Pseudoalteromonadaceae</taxon>
        <taxon>Pseudoalteromonas</taxon>
    </lineage>
</organism>
<feature type="domain" description="N-acetyltransferase" evidence="1">
    <location>
        <begin position="13"/>
        <end position="173"/>
    </location>
</feature>
<dbReference type="PANTHER" id="PTHR43792">
    <property type="entry name" value="GNAT FAMILY, PUTATIVE (AFU_ORTHOLOGUE AFUA_3G00765)-RELATED-RELATED"/>
    <property type="match status" value="1"/>
</dbReference>
<dbReference type="Pfam" id="PF13302">
    <property type="entry name" value="Acetyltransf_3"/>
    <property type="match status" value="1"/>
</dbReference>
<dbReference type="SUPFAM" id="SSF55729">
    <property type="entry name" value="Acyl-CoA N-acyltransferases (Nat)"/>
    <property type="match status" value="1"/>
</dbReference>
<reference evidence="2 3" key="1">
    <citation type="submission" date="2023-05" db="EMBL/GenBank/DDBJ databases">
        <title>Pseudoalteromonas ardens sp. nov., Pseudoalteromonas obscura sp. nov., and Pseudoalteromonas umbrosa sp. nov., isolated from the coral Montipora capitata.</title>
        <authorList>
            <person name="Thomas E.M."/>
            <person name="Smith E.M."/>
            <person name="Papke E."/>
            <person name="Shlafstein M.D."/>
            <person name="Oline D.K."/>
            <person name="Videau P."/>
            <person name="Saw J.H."/>
            <person name="Strangman W.K."/>
            <person name="Ushijima B."/>
        </authorList>
    </citation>
    <scope>NUCLEOTIDE SEQUENCE [LARGE SCALE GENOMIC DNA]</scope>
    <source>
        <strain evidence="2 3">P94</strain>
    </source>
</reference>
<accession>A0ABT7EQT4</accession>
<dbReference type="EMBL" id="JASJUT010000010">
    <property type="protein sequence ID" value="MDK2597335.1"/>
    <property type="molecule type" value="Genomic_DNA"/>
</dbReference>
<dbReference type="PANTHER" id="PTHR43792:SF1">
    <property type="entry name" value="N-ACETYLTRANSFERASE DOMAIN-CONTAINING PROTEIN"/>
    <property type="match status" value="1"/>
</dbReference>
<evidence type="ECO:0000313" key="3">
    <source>
        <dbReference type="Proteomes" id="UP001231915"/>
    </source>
</evidence>
<dbReference type="InterPro" id="IPR051531">
    <property type="entry name" value="N-acetyltransferase"/>
</dbReference>
<sequence>MMPGNIITVSERCEIRKATLDNADFIIKLLNQQSFIEYIGDKKVNNHQTAIEYIERSFLSPYKEGLSAPYIIYLQSGQAIGVAGFYQRPYLQEPDLGYAFLDEFTGQGLAFETCEQLVAMARKHLNITKLHAITDVQNHNSKKLLNRLGFEGNGKIYSQSPTKADCLFTYYFA</sequence>
<proteinExistence type="predicted"/>
<dbReference type="InterPro" id="IPR000182">
    <property type="entry name" value="GNAT_dom"/>
</dbReference>